<dbReference type="GO" id="GO:0006355">
    <property type="term" value="P:regulation of DNA-templated transcription"/>
    <property type="evidence" value="ECO:0007669"/>
    <property type="project" value="InterPro"/>
</dbReference>
<dbReference type="PROSITE" id="PS50043">
    <property type="entry name" value="HTH_LUXR_2"/>
    <property type="match status" value="1"/>
</dbReference>
<dbReference type="InterPro" id="IPR036388">
    <property type="entry name" value="WH-like_DNA-bd_sf"/>
</dbReference>
<dbReference type="CDD" id="cd06170">
    <property type="entry name" value="LuxR_C_like"/>
    <property type="match status" value="1"/>
</dbReference>
<dbReference type="SMART" id="SM00421">
    <property type="entry name" value="HTH_LUXR"/>
    <property type="match status" value="1"/>
</dbReference>
<dbReference type="InterPro" id="IPR016032">
    <property type="entry name" value="Sig_transdc_resp-reg_C-effctor"/>
</dbReference>
<sequence length="96" mass="10747">MKDLDSCLASIILNGDSPLCGWAKAGADCSQLRSFHEYGLTDREREVAGLWSLQKSALYISNELNISEGTVRNMIKSIYSKMSVSDRWQFAKKLAQ</sequence>
<reference evidence="4 5" key="1">
    <citation type="submission" date="2017-06" db="EMBL/GenBank/DDBJ databases">
        <title>Complete genome sequence of Paenibacillus donghaensis KCTC 13049T isolated from East Sea sediment, South Korea.</title>
        <authorList>
            <person name="Jung B.K."/>
            <person name="Hong S.-J."/>
            <person name="Shin J.-H."/>
        </authorList>
    </citation>
    <scope>NUCLEOTIDE SEQUENCE [LARGE SCALE GENOMIC DNA]</scope>
    <source>
        <strain evidence="4 5">KCTC 13049</strain>
    </source>
</reference>
<dbReference type="GO" id="GO:0003677">
    <property type="term" value="F:DNA binding"/>
    <property type="evidence" value="ECO:0007669"/>
    <property type="project" value="InterPro"/>
</dbReference>
<keyword evidence="2" id="KW-0804">Transcription</keyword>
<evidence type="ECO:0000313" key="4">
    <source>
        <dbReference type="EMBL" id="ASA24447.1"/>
    </source>
</evidence>
<dbReference type="KEGG" id="pdh:B9T62_29070"/>
<dbReference type="Gene3D" id="1.10.10.10">
    <property type="entry name" value="Winged helix-like DNA-binding domain superfamily/Winged helix DNA-binding domain"/>
    <property type="match status" value="1"/>
</dbReference>
<keyword evidence="1" id="KW-0805">Transcription regulation</keyword>
<dbReference type="AlphaFoldDB" id="A0A2Z2KF92"/>
<name>A0A2Z2KF92_9BACL</name>
<proteinExistence type="predicted"/>
<evidence type="ECO:0000259" key="3">
    <source>
        <dbReference type="PROSITE" id="PS50043"/>
    </source>
</evidence>
<accession>A0A2Z2KF92</accession>
<evidence type="ECO:0000313" key="5">
    <source>
        <dbReference type="Proteomes" id="UP000249890"/>
    </source>
</evidence>
<dbReference type="SUPFAM" id="SSF46894">
    <property type="entry name" value="C-terminal effector domain of the bipartite response regulators"/>
    <property type="match status" value="1"/>
</dbReference>
<dbReference type="EMBL" id="CP021780">
    <property type="protein sequence ID" value="ASA24447.1"/>
    <property type="molecule type" value="Genomic_DNA"/>
</dbReference>
<dbReference type="InterPro" id="IPR000792">
    <property type="entry name" value="Tscrpt_reg_LuxR_C"/>
</dbReference>
<dbReference type="Proteomes" id="UP000249890">
    <property type="component" value="Chromosome"/>
</dbReference>
<evidence type="ECO:0000256" key="2">
    <source>
        <dbReference type="ARBA" id="ARBA00023163"/>
    </source>
</evidence>
<gene>
    <name evidence="4" type="ORF">B9T62_29070</name>
</gene>
<organism evidence="4 5">
    <name type="scientific">Paenibacillus donghaensis</name>
    <dbReference type="NCBI Taxonomy" id="414771"/>
    <lineage>
        <taxon>Bacteria</taxon>
        <taxon>Bacillati</taxon>
        <taxon>Bacillota</taxon>
        <taxon>Bacilli</taxon>
        <taxon>Bacillales</taxon>
        <taxon>Paenibacillaceae</taxon>
        <taxon>Paenibacillus</taxon>
    </lineage>
</organism>
<dbReference type="Pfam" id="PF00196">
    <property type="entry name" value="GerE"/>
    <property type="match status" value="1"/>
</dbReference>
<evidence type="ECO:0000256" key="1">
    <source>
        <dbReference type="ARBA" id="ARBA00023015"/>
    </source>
</evidence>
<feature type="domain" description="HTH luxR-type" evidence="3">
    <location>
        <begin position="33"/>
        <end position="96"/>
    </location>
</feature>
<protein>
    <recommendedName>
        <fullName evidence="3">HTH luxR-type domain-containing protein</fullName>
    </recommendedName>
</protein>
<keyword evidence="5" id="KW-1185">Reference proteome</keyword>